<gene>
    <name evidence="1" type="ORF">BU24DRAFT_177797</name>
</gene>
<proteinExistence type="predicted"/>
<evidence type="ECO:0008006" key="3">
    <source>
        <dbReference type="Google" id="ProtNLM"/>
    </source>
</evidence>
<sequence length="307" mass="35441">MAMSVKHGAAVTMADMTSRHSRKSVYDYLLLCVRGLRNHNLFTYLFSSKCSLLLPHNSLLPPTISDPNHQIPILMETPLTLGDLPPEVFLLVTDNLERDSHLALKFTCRGIYKFVDLKKGYPQGDLTECAQKAIRAYLKTSKDDKAMVYCRGCKKVYDQVNFTSRKCPPLPHQPPSKDSERVLHVPPRWCNWHIRRIIKTSNEGREGEIKWTSRIGELCFHCNTIKEWHGCKCTCKSCGTERVRVYQRVTSDGSECKKYYFWRDRSRVSEDPTEQAHAPGRLFVREIYDSGDVDYQVEYEDMKQPGP</sequence>
<evidence type="ECO:0000313" key="1">
    <source>
        <dbReference type="EMBL" id="KAF2015417.1"/>
    </source>
</evidence>
<accession>A0A6A5XRF5</accession>
<dbReference type="RefSeq" id="XP_033383756.1">
    <property type="nucleotide sequence ID" value="XM_033521578.1"/>
</dbReference>
<dbReference type="EMBL" id="ML978069">
    <property type="protein sequence ID" value="KAF2015417.1"/>
    <property type="molecule type" value="Genomic_DNA"/>
</dbReference>
<dbReference type="OrthoDB" id="3939900at2759"/>
<dbReference type="AlphaFoldDB" id="A0A6A5XRF5"/>
<name>A0A6A5XRF5_9PLEO</name>
<dbReference type="Proteomes" id="UP000799778">
    <property type="component" value="Unassembled WGS sequence"/>
</dbReference>
<organism evidence="1 2">
    <name type="scientific">Aaosphaeria arxii CBS 175.79</name>
    <dbReference type="NCBI Taxonomy" id="1450172"/>
    <lineage>
        <taxon>Eukaryota</taxon>
        <taxon>Fungi</taxon>
        <taxon>Dikarya</taxon>
        <taxon>Ascomycota</taxon>
        <taxon>Pezizomycotina</taxon>
        <taxon>Dothideomycetes</taxon>
        <taxon>Pleosporomycetidae</taxon>
        <taxon>Pleosporales</taxon>
        <taxon>Pleosporales incertae sedis</taxon>
        <taxon>Aaosphaeria</taxon>
    </lineage>
</organism>
<reference evidence="1" key="1">
    <citation type="journal article" date="2020" name="Stud. Mycol.">
        <title>101 Dothideomycetes genomes: a test case for predicting lifestyles and emergence of pathogens.</title>
        <authorList>
            <person name="Haridas S."/>
            <person name="Albert R."/>
            <person name="Binder M."/>
            <person name="Bloem J."/>
            <person name="Labutti K."/>
            <person name="Salamov A."/>
            <person name="Andreopoulos B."/>
            <person name="Baker S."/>
            <person name="Barry K."/>
            <person name="Bills G."/>
            <person name="Bluhm B."/>
            <person name="Cannon C."/>
            <person name="Castanera R."/>
            <person name="Culley D."/>
            <person name="Daum C."/>
            <person name="Ezra D."/>
            <person name="Gonzalez J."/>
            <person name="Henrissat B."/>
            <person name="Kuo A."/>
            <person name="Liang C."/>
            <person name="Lipzen A."/>
            <person name="Lutzoni F."/>
            <person name="Magnuson J."/>
            <person name="Mondo S."/>
            <person name="Nolan M."/>
            <person name="Ohm R."/>
            <person name="Pangilinan J."/>
            <person name="Park H.-J."/>
            <person name="Ramirez L."/>
            <person name="Alfaro M."/>
            <person name="Sun H."/>
            <person name="Tritt A."/>
            <person name="Yoshinaga Y."/>
            <person name="Zwiers L.-H."/>
            <person name="Turgeon B."/>
            <person name="Goodwin S."/>
            <person name="Spatafora J."/>
            <person name="Crous P."/>
            <person name="Grigoriev I."/>
        </authorList>
    </citation>
    <scope>NUCLEOTIDE SEQUENCE</scope>
    <source>
        <strain evidence="1">CBS 175.79</strain>
    </source>
</reference>
<evidence type="ECO:0000313" key="2">
    <source>
        <dbReference type="Proteomes" id="UP000799778"/>
    </source>
</evidence>
<protein>
    <recommendedName>
        <fullName evidence="3">F-box domain-containing protein</fullName>
    </recommendedName>
</protein>
<keyword evidence="2" id="KW-1185">Reference proteome</keyword>
<dbReference type="GeneID" id="54278975"/>